<proteinExistence type="predicted"/>
<keyword evidence="1" id="KW-0812">Transmembrane</keyword>
<name>A0A6L9QVE9_9ACTN</name>
<reference evidence="2 3" key="1">
    <citation type="submission" date="2020-01" db="EMBL/GenBank/DDBJ databases">
        <title>Insect and environment-associated Actinomycetes.</title>
        <authorList>
            <person name="Currrie C."/>
            <person name="Chevrette M."/>
            <person name="Carlson C."/>
            <person name="Stubbendieck R."/>
            <person name="Wendt-Pienkowski E."/>
        </authorList>
    </citation>
    <scope>NUCLEOTIDE SEQUENCE [LARGE SCALE GENOMIC DNA]</scope>
    <source>
        <strain evidence="2 3">SID10258</strain>
    </source>
</reference>
<dbReference type="AlphaFoldDB" id="A0A6L9QVE9"/>
<keyword evidence="1" id="KW-0472">Membrane</keyword>
<organism evidence="2 3">
    <name type="scientific">Actinomadura bangladeshensis</name>
    <dbReference type="NCBI Taxonomy" id="453573"/>
    <lineage>
        <taxon>Bacteria</taxon>
        <taxon>Bacillati</taxon>
        <taxon>Actinomycetota</taxon>
        <taxon>Actinomycetes</taxon>
        <taxon>Streptosporangiales</taxon>
        <taxon>Thermomonosporaceae</taxon>
        <taxon>Actinomadura</taxon>
    </lineage>
</organism>
<accession>A0A6L9QVE9</accession>
<keyword evidence="1" id="KW-1133">Transmembrane helix</keyword>
<comment type="caution">
    <text evidence="2">The sequence shown here is derived from an EMBL/GenBank/DDBJ whole genome shotgun (WGS) entry which is preliminary data.</text>
</comment>
<gene>
    <name evidence="2" type="ORF">G3I70_42300</name>
</gene>
<evidence type="ECO:0000313" key="3">
    <source>
        <dbReference type="Proteomes" id="UP000475532"/>
    </source>
</evidence>
<dbReference type="EMBL" id="JAAGLI010001128">
    <property type="protein sequence ID" value="NEA29088.1"/>
    <property type="molecule type" value="Genomic_DNA"/>
</dbReference>
<feature type="transmembrane region" description="Helical" evidence="1">
    <location>
        <begin position="12"/>
        <end position="29"/>
    </location>
</feature>
<sequence>MGGTIGLEPSAPLVWALFAAMSAYVYARWRDQLIVDARLDGTVLTVRRRGRVSSCDLAGTSTVRLGSNITARGDKGCYALSLRDARTGQRVRYVLRTDDCRSLSDEDLRLLAEALEATLPSARSHAAAHRTAKRLRLIARDGYEKSSSETVDWSHRIHNAD</sequence>
<evidence type="ECO:0000256" key="1">
    <source>
        <dbReference type="SAM" id="Phobius"/>
    </source>
</evidence>
<dbReference type="Proteomes" id="UP000475532">
    <property type="component" value="Unassembled WGS sequence"/>
</dbReference>
<protein>
    <submittedName>
        <fullName evidence="2">Uncharacterized protein</fullName>
    </submittedName>
</protein>
<evidence type="ECO:0000313" key="2">
    <source>
        <dbReference type="EMBL" id="NEA29088.1"/>
    </source>
</evidence>